<reference evidence="5 6" key="1">
    <citation type="journal article" date="2015" name="Front. Microbiol.">
        <title>Genome sequence of the plant growth promoting endophytic yeast Rhodotorula graminis WP1.</title>
        <authorList>
            <person name="Firrincieli A."/>
            <person name="Otillar R."/>
            <person name="Salamov A."/>
            <person name="Schmutz J."/>
            <person name="Khan Z."/>
            <person name="Redman R.S."/>
            <person name="Fleck N.D."/>
            <person name="Lindquist E."/>
            <person name="Grigoriev I.V."/>
            <person name="Doty S.L."/>
        </authorList>
    </citation>
    <scope>NUCLEOTIDE SEQUENCE [LARGE SCALE GENOMIC DNA]</scope>
    <source>
        <strain evidence="5 6">WP1</strain>
    </source>
</reference>
<dbReference type="GO" id="GO:0046835">
    <property type="term" value="P:carbohydrate phosphorylation"/>
    <property type="evidence" value="ECO:0007669"/>
    <property type="project" value="TreeGrafter"/>
</dbReference>
<evidence type="ECO:0000313" key="6">
    <source>
        <dbReference type="Proteomes" id="UP000053890"/>
    </source>
</evidence>
<evidence type="ECO:0000256" key="3">
    <source>
        <dbReference type="SAM" id="Phobius"/>
    </source>
</evidence>
<organism evidence="5 6">
    <name type="scientific">Rhodotorula graminis (strain WP1)</name>
    <dbReference type="NCBI Taxonomy" id="578459"/>
    <lineage>
        <taxon>Eukaryota</taxon>
        <taxon>Fungi</taxon>
        <taxon>Dikarya</taxon>
        <taxon>Basidiomycota</taxon>
        <taxon>Pucciniomycotina</taxon>
        <taxon>Microbotryomycetes</taxon>
        <taxon>Sporidiobolales</taxon>
        <taxon>Sporidiobolaceae</taxon>
        <taxon>Rhodotorula</taxon>
    </lineage>
</organism>
<keyword evidence="3" id="KW-0812">Transmembrane</keyword>
<dbReference type="STRING" id="578459.A0A194SD57"/>
<feature type="compositionally biased region" description="Basic and acidic residues" evidence="2">
    <location>
        <begin position="44"/>
        <end position="54"/>
    </location>
</feature>
<feature type="compositionally biased region" description="Low complexity" evidence="2">
    <location>
        <begin position="1"/>
        <end position="23"/>
    </location>
</feature>
<dbReference type="GO" id="GO:0005794">
    <property type="term" value="C:Golgi apparatus"/>
    <property type="evidence" value="ECO:0007669"/>
    <property type="project" value="TreeGrafter"/>
</dbReference>
<feature type="transmembrane region" description="Helical" evidence="3">
    <location>
        <begin position="92"/>
        <end position="112"/>
    </location>
</feature>
<name>A0A194SD57_RHOGW</name>
<dbReference type="GO" id="GO:0003976">
    <property type="term" value="F:UDP-N-acetylglucosamine-lysosomal-enzyme N-acetylglucosaminephosphotransferase activity"/>
    <property type="evidence" value="ECO:0007669"/>
    <property type="project" value="TreeGrafter"/>
</dbReference>
<protein>
    <recommendedName>
        <fullName evidence="4">Stealth protein CR3 conserved region 3 domain-containing protein</fullName>
    </recommendedName>
</protein>
<feature type="region of interest" description="Disordered" evidence="2">
    <location>
        <begin position="1"/>
        <end position="64"/>
    </location>
</feature>
<feature type="domain" description="Stealth protein CR3 conserved region 3" evidence="4">
    <location>
        <begin position="484"/>
        <end position="533"/>
    </location>
</feature>
<gene>
    <name evidence="5" type="ORF">RHOBADRAFT_41217</name>
</gene>
<evidence type="ECO:0000259" key="4">
    <source>
        <dbReference type="Pfam" id="PF17102"/>
    </source>
</evidence>
<dbReference type="InterPro" id="IPR047141">
    <property type="entry name" value="Stealth"/>
</dbReference>
<dbReference type="PANTHER" id="PTHR24045">
    <property type="match status" value="1"/>
</dbReference>
<dbReference type="GeneID" id="28974285"/>
<accession>A0A194SD57</accession>
<sequence>MRAPAALECAPPPAADARAAHPALFSSGAALPSRPGSPISTSDTDEHEHEHDGEAGDATEPLLPRYRLATADEVVEEKDEARRGRRRRVQRIAVLVIASLVPVGITASLFAATSSCSTAKASRPYESEALSSSMPRLNTSFAPSLAQQYLADPESVNDGVLPFDSTAFDPLYRPVPLEHPLSTSSFASSASCFERYIATGTICTAYDGRWTDEAARPKLDAVWTWVNGSSAELMTSWREEAAQEGARRSRVRRWTRRAMRAVRRRLRGAAVLRHFREHDELRFSVRSVVQSLGASSLSTLHLVVGDTWAFSPADRERLDPDDVSRQLRLAQLPHWLDLSSIAFSEPQVVATTSAPQLLVHPHSEIFKAGPALGASGALAWQQKVLPSFNSLAIESQLANIPSSTSASTAIYLNDDFFLHHQLETTDFASPLAGPVFRLQRDLLVKGVAPENAHEDPEGEWRGLGYSAWLLDQRFGERARPYLVHVAKTLSLPIAREMQQVFLADMTKTAESRFRGRGPSEVQPLFLLTHYTIEKHREALLWSFLVARSDLDRSGTYSHAERRALLSSLGHELDSPSSSHILQTFRRIAFDKPQCGDCIIVLLVGKSGEAGLESFLPPASEGDGAFADEASMGEQQAEALRPQAVGLEGTDWRTIDFSRGLEDEEQGRKPSLRAKCAALIHRYSYTLGSSPAAFESIRHGGDLLSAQLDKLDAAFFALNDDVMGASASSMRDVDERLEKWFEKTWPAPSAWERAQ</sequence>
<keyword evidence="6" id="KW-1185">Reference proteome</keyword>
<evidence type="ECO:0000256" key="1">
    <source>
        <dbReference type="ARBA" id="ARBA00022679"/>
    </source>
</evidence>
<dbReference type="OrthoDB" id="263283at2759"/>
<evidence type="ECO:0000256" key="2">
    <source>
        <dbReference type="SAM" id="MobiDB-lite"/>
    </source>
</evidence>
<dbReference type="RefSeq" id="XP_018274722.1">
    <property type="nucleotide sequence ID" value="XM_018413836.1"/>
</dbReference>
<proteinExistence type="predicted"/>
<keyword evidence="3" id="KW-1133">Transmembrane helix</keyword>
<dbReference type="OMA" id="HAEIFQP"/>
<keyword evidence="1" id="KW-0808">Transferase</keyword>
<evidence type="ECO:0000313" key="5">
    <source>
        <dbReference type="EMBL" id="KPV78673.1"/>
    </source>
</evidence>
<dbReference type="Pfam" id="PF17102">
    <property type="entry name" value="Stealth_CR3"/>
    <property type="match status" value="1"/>
</dbReference>
<dbReference type="AlphaFoldDB" id="A0A194SD57"/>
<dbReference type="Proteomes" id="UP000053890">
    <property type="component" value="Unassembled WGS sequence"/>
</dbReference>
<keyword evidence="3" id="KW-0472">Membrane</keyword>
<dbReference type="PANTHER" id="PTHR24045:SF0">
    <property type="entry name" value="N-ACETYLGLUCOSAMINE-1-PHOSPHOTRANSFERASE SUBUNITS ALPHA_BETA"/>
    <property type="match status" value="1"/>
</dbReference>
<dbReference type="EMBL" id="KQ474073">
    <property type="protein sequence ID" value="KPV78673.1"/>
    <property type="molecule type" value="Genomic_DNA"/>
</dbReference>
<dbReference type="InterPro" id="IPR031357">
    <property type="entry name" value="Stealth_CR3"/>
</dbReference>